<dbReference type="AlphaFoldDB" id="A0A9Q0WN94"/>
<dbReference type="InterPro" id="IPR006501">
    <property type="entry name" value="Pectinesterase_inhib_dom"/>
</dbReference>
<dbReference type="EMBL" id="JAPFFK010000003">
    <property type="protein sequence ID" value="KAJ6769521.1"/>
    <property type="molecule type" value="Genomic_DNA"/>
</dbReference>
<accession>A0A9Q0WN94</accession>
<organism evidence="6 7">
    <name type="scientific">Salix purpurea</name>
    <name type="common">Purple osier willow</name>
    <dbReference type="NCBI Taxonomy" id="77065"/>
    <lineage>
        <taxon>Eukaryota</taxon>
        <taxon>Viridiplantae</taxon>
        <taxon>Streptophyta</taxon>
        <taxon>Embryophyta</taxon>
        <taxon>Tracheophyta</taxon>
        <taxon>Spermatophyta</taxon>
        <taxon>Magnoliopsida</taxon>
        <taxon>eudicotyledons</taxon>
        <taxon>Gunneridae</taxon>
        <taxon>Pentapetalae</taxon>
        <taxon>rosids</taxon>
        <taxon>fabids</taxon>
        <taxon>Malpighiales</taxon>
        <taxon>Salicaceae</taxon>
        <taxon>Saliceae</taxon>
        <taxon>Salix</taxon>
    </lineage>
</organism>
<dbReference type="InterPro" id="IPR052421">
    <property type="entry name" value="PCW_Enzyme_Inhibitor"/>
</dbReference>
<evidence type="ECO:0000256" key="1">
    <source>
        <dbReference type="ARBA" id="ARBA00022729"/>
    </source>
</evidence>
<evidence type="ECO:0000256" key="2">
    <source>
        <dbReference type="ARBA" id="ARBA00023157"/>
    </source>
</evidence>
<evidence type="ECO:0000256" key="4">
    <source>
        <dbReference type="SAM" id="SignalP"/>
    </source>
</evidence>
<dbReference type="GO" id="GO:0004857">
    <property type="term" value="F:enzyme inhibitor activity"/>
    <property type="evidence" value="ECO:0007669"/>
    <property type="project" value="InterPro"/>
</dbReference>
<dbReference type="SUPFAM" id="SSF101148">
    <property type="entry name" value="Plant invertase/pectin methylesterase inhibitor"/>
    <property type="match status" value="1"/>
</dbReference>
<comment type="caution">
    <text evidence="6">The sequence shown here is derived from an EMBL/GenBank/DDBJ whole genome shotgun (WGS) entry which is preliminary data.</text>
</comment>
<sequence length="188" mass="20332">MKPVTSFLLFSATLSLTFSFHLSIANGGSSNLIQQVCAETHNKVNCVASLESNPDSKKANLQQLGIIALNLASSNATSTSSYIKTTLLSNKTLNPVTEQALEDCSDQYMDAIQQLDDSLPALLANATNDVRAWVRTAIADVESCENGFKKNIPGEQMLLSLRNAVFRQLCNNVLVINKLLIRTNVGGN</sequence>
<dbReference type="InterPro" id="IPR035513">
    <property type="entry name" value="Invertase/methylesterase_inhib"/>
</dbReference>
<dbReference type="OrthoDB" id="841681at2759"/>
<evidence type="ECO:0000313" key="7">
    <source>
        <dbReference type="Proteomes" id="UP001151532"/>
    </source>
</evidence>
<evidence type="ECO:0000313" key="6">
    <source>
        <dbReference type="EMBL" id="KAJ6769521.1"/>
    </source>
</evidence>
<dbReference type="SMART" id="SM00856">
    <property type="entry name" value="PMEI"/>
    <property type="match status" value="1"/>
</dbReference>
<dbReference type="PANTHER" id="PTHR36710:SF18">
    <property type="entry name" value="PECTINESTERASE INHIBITOR 5-RELATED"/>
    <property type="match status" value="1"/>
</dbReference>
<dbReference type="Proteomes" id="UP001151532">
    <property type="component" value="Chromosome 11"/>
</dbReference>
<evidence type="ECO:0000259" key="5">
    <source>
        <dbReference type="SMART" id="SM00856"/>
    </source>
</evidence>
<dbReference type="Gene3D" id="1.20.140.40">
    <property type="entry name" value="Invertase/pectin methylesterase inhibitor family protein"/>
    <property type="match status" value="1"/>
</dbReference>
<comment type="similarity">
    <text evidence="3">Belongs to the PMEI family.</text>
</comment>
<dbReference type="CDD" id="cd15801">
    <property type="entry name" value="PMEI-like_1"/>
    <property type="match status" value="1"/>
</dbReference>
<reference evidence="6" key="2">
    <citation type="journal article" date="2023" name="Int. J. Mol. Sci.">
        <title>De Novo Assembly and Annotation of 11 Diverse Shrub Willow (Salix) Genomes Reveals Novel Gene Organization in Sex-Linked Regions.</title>
        <authorList>
            <person name="Hyden B."/>
            <person name="Feng K."/>
            <person name="Yates T.B."/>
            <person name="Jawdy S."/>
            <person name="Cereghino C."/>
            <person name="Smart L.B."/>
            <person name="Muchero W."/>
        </authorList>
    </citation>
    <scope>NUCLEOTIDE SEQUENCE</scope>
    <source>
        <tissue evidence="6">Shoot tip</tissue>
    </source>
</reference>
<gene>
    <name evidence="6" type="ORF">OIU79_020381</name>
</gene>
<reference evidence="6" key="1">
    <citation type="submission" date="2022-11" db="EMBL/GenBank/DDBJ databases">
        <authorList>
            <person name="Hyden B.L."/>
            <person name="Feng K."/>
            <person name="Yates T."/>
            <person name="Jawdy S."/>
            <person name="Smart L.B."/>
            <person name="Muchero W."/>
        </authorList>
    </citation>
    <scope>NUCLEOTIDE SEQUENCE</scope>
    <source>
        <tissue evidence="6">Shoot tip</tissue>
    </source>
</reference>
<proteinExistence type="inferred from homology"/>
<dbReference type="NCBIfam" id="TIGR01614">
    <property type="entry name" value="PME_inhib"/>
    <property type="match status" value="1"/>
</dbReference>
<keyword evidence="2" id="KW-1015">Disulfide bond</keyword>
<feature type="domain" description="Pectinesterase inhibitor" evidence="5">
    <location>
        <begin position="28"/>
        <end position="176"/>
    </location>
</feature>
<keyword evidence="7" id="KW-1185">Reference proteome</keyword>
<keyword evidence="1 4" id="KW-0732">Signal</keyword>
<evidence type="ECO:0000256" key="3">
    <source>
        <dbReference type="ARBA" id="ARBA00038471"/>
    </source>
</evidence>
<dbReference type="Pfam" id="PF04043">
    <property type="entry name" value="PMEI"/>
    <property type="match status" value="1"/>
</dbReference>
<name>A0A9Q0WN94_SALPP</name>
<dbReference type="PANTHER" id="PTHR36710">
    <property type="entry name" value="PECTINESTERASE INHIBITOR-LIKE"/>
    <property type="match status" value="1"/>
</dbReference>
<protein>
    <submittedName>
        <fullName evidence="6">PECTINESTERASE</fullName>
    </submittedName>
</protein>
<feature type="chain" id="PRO_5040485426" evidence="4">
    <location>
        <begin position="20"/>
        <end position="188"/>
    </location>
</feature>
<feature type="signal peptide" evidence="4">
    <location>
        <begin position="1"/>
        <end position="19"/>
    </location>
</feature>